<evidence type="ECO:0000256" key="2">
    <source>
        <dbReference type="ARBA" id="ARBA00023125"/>
    </source>
</evidence>
<keyword evidence="2" id="KW-0238">DNA-binding</keyword>
<reference evidence="6 7" key="1">
    <citation type="submission" date="2016-03" db="EMBL/GenBank/DDBJ databases">
        <title>Genome sequence of Rhodococcus kyotonensis KB10.</title>
        <authorList>
            <person name="Jeong H."/>
            <person name="Hong C.E."/>
            <person name="Jo S.H."/>
            <person name="Park J.M."/>
        </authorList>
    </citation>
    <scope>NUCLEOTIDE SEQUENCE [LARGE SCALE GENOMIC DNA]</scope>
    <source>
        <strain evidence="6 7">KB10</strain>
    </source>
</reference>
<evidence type="ECO:0000256" key="3">
    <source>
        <dbReference type="ARBA" id="ARBA00023163"/>
    </source>
</evidence>
<feature type="region of interest" description="Disordered" evidence="4">
    <location>
        <begin position="1"/>
        <end position="23"/>
    </location>
</feature>
<name>A0A177Y6R1_9NOCA</name>
<dbReference type="EMBL" id="LVHI01000040">
    <property type="protein sequence ID" value="OAK51177.1"/>
    <property type="molecule type" value="Genomic_DNA"/>
</dbReference>
<evidence type="ECO:0000313" key="7">
    <source>
        <dbReference type="Proteomes" id="UP000077519"/>
    </source>
</evidence>
<dbReference type="Pfam" id="PF00392">
    <property type="entry name" value="GntR"/>
    <property type="match status" value="1"/>
</dbReference>
<accession>A0A177Y6R1</accession>
<dbReference type="InterPro" id="IPR000524">
    <property type="entry name" value="Tscrpt_reg_HTH_GntR"/>
</dbReference>
<dbReference type="GO" id="GO:0003677">
    <property type="term" value="F:DNA binding"/>
    <property type="evidence" value="ECO:0007669"/>
    <property type="project" value="UniProtKB-KW"/>
</dbReference>
<sequence>MEEHLSPTTAESPGTGAVDTVASRTNSSAMPTWVHSIALRHWHAVPVYFQLATQLRDLHEQGVITAGEQLPQLHRLASWVGVGKKTVRSAVAVLVDDRLLHRSGDDFRFA</sequence>
<dbReference type="GO" id="GO:0003700">
    <property type="term" value="F:DNA-binding transcription factor activity"/>
    <property type="evidence" value="ECO:0007669"/>
    <property type="project" value="InterPro"/>
</dbReference>
<evidence type="ECO:0000256" key="1">
    <source>
        <dbReference type="ARBA" id="ARBA00023015"/>
    </source>
</evidence>
<dbReference type="SUPFAM" id="SSF46785">
    <property type="entry name" value="Winged helix' DNA-binding domain"/>
    <property type="match status" value="1"/>
</dbReference>
<evidence type="ECO:0000259" key="5">
    <source>
        <dbReference type="PROSITE" id="PS50949"/>
    </source>
</evidence>
<dbReference type="Gene3D" id="1.10.10.10">
    <property type="entry name" value="Winged helix-like DNA-binding domain superfamily/Winged helix DNA-binding domain"/>
    <property type="match status" value="1"/>
</dbReference>
<proteinExistence type="predicted"/>
<dbReference type="PROSITE" id="PS50949">
    <property type="entry name" value="HTH_GNTR"/>
    <property type="match status" value="1"/>
</dbReference>
<evidence type="ECO:0000256" key="4">
    <source>
        <dbReference type="SAM" id="MobiDB-lite"/>
    </source>
</evidence>
<protein>
    <recommendedName>
        <fullName evidence="5">HTH gntR-type domain-containing protein</fullName>
    </recommendedName>
</protein>
<keyword evidence="3" id="KW-0804">Transcription</keyword>
<feature type="domain" description="HTH gntR-type" evidence="5">
    <location>
        <begin position="45"/>
        <end position="110"/>
    </location>
</feature>
<dbReference type="AlphaFoldDB" id="A0A177Y6R1"/>
<gene>
    <name evidence="6" type="ORF">A3K89_13235</name>
</gene>
<evidence type="ECO:0000313" key="6">
    <source>
        <dbReference type="EMBL" id="OAK51177.1"/>
    </source>
</evidence>
<dbReference type="Proteomes" id="UP000077519">
    <property type="component" value="Unassembled WGS sequence"/>
</dbReference>
<comment type="caution">
    <text evidence="6">The sequence shown here is derived from an EMBL/GenBank/DDBJ whole genome shotgun (WGS) entry which is preliminary data.</text>
</comment>
<organism evidence="6 7">
    <name type="scientific">Rhodococcoides kyotonense</name>
    <dbReference type="NCBI Taxonomy" id="398843"/>
    <lineage>
        <taxon>Bacteria</taxon>
        <taxon>Bacillati</taxon>
        <taxon>Actinomycetota</taxon>
        <taxon>Actinomycetes</taxon>
        <taxon>Mycobacteriales</taxon>
        <taxon>Nocardiaceae</taxon>
        <taxon>Rhodococcoides</taxon>
    </lineage>
</organism>
<keyword evidence="1" id="KW-0805">Transcription regulation</keyword>
<feature type="compositionally biased region" description="Polar residues" evidence="4">
    <location>
        <begin position="1"/>
        <end position="12"/>
    </location>
</feature>
<keyword evidence="7" id="KW-1185">Reference proteome</keyword>
<dbReference type="InterPro" id="IPR036388">
    <property type="entry name" value="WH-like_DNA-bd_sf"/>
</dbReference>
<dbReference type="InterPro" id="IPR036390">
    <property type="entry name" value="WH_DNA-bd_sf"/>
</dbReference>